<organism evidence="1 2">
    <name type="scientific">SAR86 cluster bacterium</name>
    <dbReference type="NCBI Taxonomy" id="2030880"/>
    <lineage>
        <taxon>Bacteria</taxon>
        <taxon>Pseudomonadati</taxon>
        <taxon>Pseudomonadota</taxon>
        <taxon>Gammaproteobacteria</taxon>
        <taxon>SAR86 cluster</taxon>
    </lineage>
</organism>
<dbReference type="PANTHER" id="PTHR28055">
    <property type="entry name" value="ALTERED INHERITANCE OF MITOCHONDRIA PROTEIN 41, MITOCHONDRIAL"/>
    <property type="match status" value="1"/>
</dbReference>
<evidence type="ECO:0000313" key="2">
    <source>
        <dbReference type="Proteomes" id="UP000218767"/>
    </source>
</evidence>
<dbReference type="GO" id="GO:0016740">
    <property type="term" value="F:transferase activity"/>
    <property type="evidence" value="ECO:0007669"/>
    <property type="project" value="UniProtKB-KW"/>
</dbReference>
<dbReference type="SUPFAM" id="SSF89095">
    <property type="entry name" value="GatB/YqeY motif"/>
    <property type="match status" value="1"/>
</dbReference>
<dbReference type="Gene3D" id="1.10.10.410">
    <property type="match status" value="1"/>
</dbReference>
<dbReference type="PANTHER" id="PTHR28055:SF1">
    <property type="entry name" value="ALTERED INHERITANCE OF MITOCHONDRIA PROTEIN 41, MITOCHONDRIAL"/>
    <property type="match status" value="1"/>
</dbReference>
<dbReference type="AlphaFoldDB" id="A0A2A4X471"/>
<dbReference type="InterPro" id="IPR042184">
    <property type="entry name" value="YqeY/Aim41_N"/>
</dbReference>
<protein>
    <submittedName>
        <fullName evidence="1">Glutamyl-tRNA amidotransferase</fullName>
    </submittedName>
</protein>
<dbReference type="InterPro" id="IPR003789">
    <property type="entry name" value="Asn/Gln_tRNA_amidoTrase-B-like"/>
</dbReference>
<name>A0A2A4X471_9GAMM</name>
<dbReference type="GO" id="GO:0016884">
    <property type="term" value="F:carbon-nitrogen ligase activity, with glutamine as amido-N-donor"/>
    <property type="evidence" value="ECO:0007669"/>
    <property type="project" value="InterPro"/>
</dbReference>
<accession>A0A2A4X471</accession>
<sequence>MMSDSPLKLAFTEAMKDAMRAKDKPRLGTIRLALSEIKRVEVDERIDPDDARVIGILDKMIKQRRESIRQYASANRPELVAQEQFEIEVIQEFLPQALEADELEKIITSAVSESGAASMKEMGKVMNIVRPQVVGRADMAEVSKQIKSLLA</sequence>
<dbReference type="InterPro" id="IPR019004">
    <property type="entry name" value="YqeY/Aim41"/>
</dbReference>
<dbReference type="Proteomes" id="UP000218767">
    <property type="component" value="Unassembled WGS sequence"/>
</dbReference>
<keyword evidence="1" id="KW-0808">Transferase</keyword>
<proteinExistence type="predicted"/>
<evidence type="ECO:0000313" key="1">
    <source>
        <dbReference type="EMBL" id="PCI76837.1"/>
    </source>
</evidence>
<dbReference type="EMBL" id="NVUL01000052">
    <property type="protein sequence ID" value="PCI76837.1"/>
    <property type="molecule type" value="Genomic_DNA"/>
</dbReference>
<reference evidence="2" key="1">
    <citation type="submission" date="2017-08" db="EMBL/GenBank/DDBJ databases">
        <title>A dynamic microbial community with high functional redundancy inhabits the cold, oxic subseafloor aquifer.</title>
        <authorList>
            <person name="Tully B.J."/>
            <person name="Wheat C.G."/>
            <person name="Glazer B.T."/>
            <person name="Huber J.A."/>
        </authorList>
    </citation>
    <scope>NUCLEOTIDE SEQUENCE [LARGE SCALE GENOMIC DNA]</scope>
</reference>
<dbReference type="InterPro" id="IPR023168">
    <property type="entry name" value="GatB_Yqey_C_2"/>
</dbReference>
<comment type="caution">
    <text evidence="1">The sequence shown here is derived from an EMBL/GenBank/DDBJ whole genome shotgun (WGS) entry which is preliminary data.</text>
</comment>
<gene>
    <name evidence="1" type="ORF">COB20_09575</name>
</gene>
<dbReference type="Gene3D" id="1.10.1510.10">
    <property type="entry name" value="Uncharacterised protein YqeY/AIM41 PF09424, N-terminal domain"/>
    <property type="match status" value="1"/>
</dbReference>
<dbReference type="Pfam" id="PF09424">
    <property type="entry name" value="YqeY"/>
    <property type="match status" value="1"/>
</dbReference>